<dbReference type="Proteomes" id="UP000051804">
    <property type="component" value="Unassembled WGS sequence"/>
</dbReference>
<gene>
    <name evidence="1" type="ORF">FD02_GL001522</name>
</gene>
<comment type="caution">
    <text evidence="1">The sequence shown here is derived from an EMBL/GenBank/DDBJ whole genome shotgun (WGS) entry which is preliminary data.</text>
</comment>
<sequence>MEASVMSETEFRTTIDAQLLAQGDRILAQRGMTRAQLLTKVYKQLAVDDTAQALDAVVTAAVQELTTHPAPPITDADWWAHLDPEAED</sequence>
<proteinExistence type="predicted"/>
<dbReference type="PATRIC" id="fig|1291734.4.peg.1565"/>
<protein>
    <submittedName>
        <fullName evidence="1">Uncharacterized protein</fullName>
    </submittedName>
</protein>
<accession>A0A0R1JM86</accession>
<evidence type="ECO:0000313" key="1">
    <source>
        <dbReference type="EMBL" id="KRK72549.1"/>
    </source>
</evidence>
<evidence type="ECO:0000313" key="2">
    <source>
        <dbReference type="Proteomes" id="UP000051804"/>
    </source>
</evidence>
<keyword evidence="2" id="KW-1185">Reference proteome</keyword>
<reference evidence="1 2" key="1">
    <citation type="journal article" date="2015" name="Genome Announc.">
        <title>Expanding the biotechnology potential of lactobacilli through comparative genomics of 213 strains and associated genera.</title>
        <authorList>
            <person name="Sun Z."/>
            <person name="Harris H.M."/>
            <person name="McCann A."/>
            <person name="Guo C."/>
            <person name="Argimon S."/>
            <person name="Zhang W."/>
            <person name="Yang X."/>
            <person name="Jeffery I.B."/>
            <person name="Cooney J.C."/>
            <person name="Kagawa T.F."/>
            <person name="Liu W."/>
            <person name="Song Y."/>
            <person name="Salvetti E."/>
            <person name="Wrobel A."/>
            <person name="Rasinkangas P."/>
            <person name="Parkhill J."/>
            <person name="Rea M.C."/>
            <person name="O'Sullivan O."/>
            <person name="Ritari J."/>
            <person name="Douillard F.P."/>
            <person name="Paul Ross R."/>
            <person name="Yang R."/>
            <person name="Briner A.E."/>
            <person name="Felis G.E."/>
            <person name="de Vos W.M."/>
            <person name="Barrangou R."/>
            <person name="Klaenhammer T.R."/>
            <person name="Caufield P.W."/>
            <person name="Cui Y."/>
            <person name="Zhang H."/>
            <person name="O'Toole P.W."/>
        </authorList>
    </citation>
    <scope>NUCLEOTIDE SEQUENCE [LARGE SCALE GENOMIC DNA]</scope>
    <source>
        <strain evidence="1 2">JCM 17158</strain>
    </source>
</reference>
<dbReference type="AlphaFoldDB" id="A0A0R1JM86"/>
<name>A0A0R1JM86_9LACO</name>
<dbReference type="EMBL" id="AZDJ01000022">
    <property type="protein sequence ID" value="KRK72549.1"/>
    <property type="molecule type" value="Genomic_DNA"/>
</dbReference>
<organism evidence="1 2">
    <name type="scientific">Lacticaseibacillus nasuensis JCM 17158</name>
    <dbReference type="NCBI Taxonomy" id="1291734"/>
    <lineage>
        <taxon>Bacteria</taxon>
        <taxon>Bacillati</taxon>
        <taxon>Bacillota</taxon>
        <taxon>Bacilli</taxon>
        <taxon>Lactobacillales</taxon>
        <taxon>Lactobacillaceae</taxon>
        <taxon>Lacticaseibacillus</taxon>
    </lineage>
</organism>